<name>A0A6J5EN27_9BURK</name>
<gene>
    <name evidence="6" type="ORF">LMG29739_05179</name>
</gene>
<feature type="domain" description="HTH tetR-type" evidence="5">
    <location>
        <begin position="9"/>
        <end position="69"/>
    </location>
</feature>
<evidence type="ECO:0000256" key="1">
    <source>
        <dbReference type="ARBA" id="ARBA00023015"/>
    </source>
</evidence>
<dbReference type="InterPro" id="IPR009057">
    <property type="entry name" value="Homeodomain-like_sf"/>
</dbReference>
<accession>A0A6J5EN27</accession>
<evidence type="ECO:0000259" key="5">
    <source>
        <dbReference type="PROSITE" id="PS50977"/>
    </source>
</evidence>
<evidence type="ECO:0000256" key="2">
    <source>
        <dbReference type="ARBA" id="ARBA00023125"/>
    </source>
</evidence>
<dbReference type="PANTHER" id="PTHR47506">
    <property type="entry name" value="TRANSCRIPTIONAL REGULATORY PROTEIN"/>
    <property type="match status" value="1"/>
</dbReference>
<protein>
    <recommendedName>
        <fullName evidence="5">HTH tetR-type domain-containing protein</fullName>
    </recommendedName>
</protein>
<dbReference type="Proteomes" id="UP000494329">
    <property type="component" value="Unassembled WGS sequence"/>
</dbReference>
<dbReference type="SUPFAM" id="SSF46689">
    <property type="entry name" value="Homeodomain-like"/>
    <property type="match status" value="1"/>
</dbReference>
<organism evidence="6 7">
    <name type="scientific">Paraburkholderia solisilvae</name>
    <dbReference type="NCBI Taxonomy" id="624376"/>
    <lineage>
        <taxon>Bacteria</taxon>
        <taxon>Pseudomonadati</taxon>
        <taxon>Pseudomonadota</taxon>
        <taxon>Betaproteobacteria</taxon>
        <taxon>Burkholderiales</taxon>
        <taxon>Burkholderiaceae</taxon>
        <taxon>Paraburkholderia</taxon>
    </lineage>
</organism>
<keyword evidence="2 4" id="KW-0238">DNA-binding</keyword>
<dbReference type="RefSeq" id="WP_175114319.1">
    <property type="nucleotide sequence ID" value="NZ_CADIKF010000054.1"/>
</dbReference>
<dbReference type="Gene3D" id="1.10.357.10">
    <property type="entry name" value="Tetracycline Repressor, domain 2"/>
    <property type="match status" value="1"/>
</dbReference>
<keyword evidence="3" id="KW-0804">Transcription</keyword>
<dbReference type="InterPro" id="IPR001647">
    <property type="entry name" value="HTH_TetR"/>
</dbReference>
<evidence type="ECO:0000313" key="7">
    <source>
        <dbReference type="Proteomes" id="UP000494329"/>
    </source>
</evidence>
<evidence type="ECO:0000256" key="3">
    <source>
        <dbReference type="ARBA" id="ARBA00023163"/>
    </source>
</evidence>
<keyword evidence="1" id="KW-0805">Transcription regulation</keyword>
<dbReference type="PANTHER" id="PTHR47506:SF7">
    <property type="entry name" value="TRANSCRIPTIONAL REGULATORY PROTEIN"/>
    <property type="match status" value="1"/>
</dbReference>
<feature type="DNA-binding region" description="H-T-H motif" evidence="4">
    <location>
        <begin position="32"/>
        <end position="51"/>
    </location>
</feature>
<proteinExistence type="predicted"/>
<dbReference type="InterPro" id="IPR036271">
    <property type="entry name" value="Tet_transcr_reg_TetR-rel_C_sf"/>
</dbReference>
<evidence type="ECO:0000256" key="4">
    <source>
        <dbReference type="PROSITE-ProRule" id="PRU00335"/>
    </source>
</evidence>
<dbReference type="Pfam" id="PF00440">
    <property type="entry name" value="TetR_N"/>
    <property type="match status" value="1"/>
</dbReference>
<evidence type="ECO:0000313" key="6">
    <source>
        <dbReference type="EMBL" id="CAB3767879.1"/>
    </source>
</evidence>
<dbReference type="Gene3D" id="1.10.10.60">
    <property type="entry name" value="Homeodomain-like"/>
    <property type="match status" value="1"/>
</dbReference>
<dbReference type="AlphaFoldDB" id="A0A6J5EN27"/>
<dbReference type="SUPFAM" id="SSF48498">
    <property type="entry name" value="Tetracyclin repressor-like, C-terminal domain"/>
    <property type="match status" value="1"/>
</dbReference>
<sequence>MKVSKEQAAQNRAKLIETAARLMRERGIDGVGVAEIGKAAGLTHGALYAHFPSKEALAAEALAFGLERGHRRLITPRDGRMPELGEVLDGYLSEERRNDIAEGCAMAASVSEIGRQDASVGERFALGLEQMTSVFASKLDAHVPETQRRERALTMAVALIGAISASRAVMKAQPELADEILHAVRQSIDTIAAQPRGDKQDAHR</sequence>
<reference evidence="6 7" key="1">
    <citation type="submission" date="2020-04" db="EMBL/GenBank/DDBJ databases">
        <authorList>
            <person name="De Canck E."/>
        </authorList>
    </citation>
    <scope>NUCLEOTIDE SEQUENCE [LARGE SCALE GENOMIC DNA]</scope>
    <source>
        <strain evidence="6 7">LMG 29739</strain>
    </source>
</reference>
<dbReference type="GO" id="GO:0003677">
    <property type="term" value="F:DNA binding"/>
    <property type="evidence" value="ECO:0007669"/>
    <property type="project" value="UniProtKB-UniRule"/>
</dbReference>
<keyword evidence="7" id="KW-1185">Reference proteome</keyword>
<dbReference type="PROSITE" id="PS50977">
    <property type="entry name" value="HTH_TETR_2"/>
    <property type="match status" value="1"/>
</dbReference>
<dbReference type="EMBL" id="CADIKF010000054">
    <property type="protein sequence ID" value="CAB3767879.1"/>
    <property type="molecule type" value="Genomic_DNA"/>
</dbReference>
<dbReference type="PRINTS" id="PR00455">
    <property type="entry name" value="HTHTETR"/>
</dbReference>